<dbReference type="GO" id="GO:0003677">
    <property type="term" value="F:DNA binding"/>
    <property type="evidence" value="ECO:0007669"/>
    <property type="project" value="InterPro"/>
</dbReference>
<dbReference type="PANTHER" id="PTHR33050:SF7">
    <property type="entry name" value="RIBONUCLEASE H"/>
    <property type="match status" value="1"/>
</dbReference>
<dbReference type="Gene3D" id="3.30.70.270">
    <property type="match status" value="1"/>
</dbReference>
<comment type="caution">
    <text evidence="3">The sequence shown here is derived from an EMBL/GenBank/DDBJ whole genome shotgun (WGS) entry which is preliminary data.</text>
</comment>
<dbReference type="Gene3D" id="3.10.10.10">
    <property type="entry name" value="HIV Type 1 Reverse Transcriptase, subunit A, domain 1"/>
    <property type="match status" value="1"/>
</dbReference>
<evidence type="ECO:0000256" key="1">
    <source>
        <dbReference type="ARBA" id="ARBA00023172"/>
    </source>
</evidence>
<dbReference type="EMBL" id="JARQWQ010000017">
    <property type="protein sequence ID" value="KAK2566374.1"/>
    <property type="molecule type" value="Genomic_DNA"/>
</dbReference>
<dbReference type="PANTHER" id="PTHR33050">
    <property type="entry name" value="REVERSE TRANSCRIPTASE DOMAIN-CONTAINING PROTEIN"/>
    <property type="match status" value="1"/>
</dbReference>
<dbReference type="CDD" id="cd09275">
    <property type="entry name" value="RNase_HI_RT_DIRS1"/>
    <property type="match status" value="1"/>
</dbReference>
<feature type="domain" description="Reverse transcriptase" evidence="2">
    <location>
        <begin position="24"/>
        <end position="206"/>
    </location>
</feature>
<gene>
    <name evidence="3" type="ORF">P5673_009877</name>
</gene>
<dbReference type="InterPro" id="IPR052055">
    <property type="entry name" value="Hepadnavirus_pol/RT"/>
</dbReference>
<dbReference type="InterPro" id="IPR043128">
    <property type="entry name" value="Rev_trsase/Diguanyl_cyclase"/>
</dbReference>
<dbReference type="GO" id="GO:0015074">
    <property type="term" value="P:DNA integration"/>
    <property type="evidence" value="ECO:0007669"/>
    <property type="project" value="InterPro"/>
</dbReference>
<proteinExistence type="predicted"/>
<dbReference type="PROSITE" id="PS50878">
    <property type="entry name" value="RT_POL"/>
    <property type="match status" value="1"/>
</dbReference>
<dbReference type="AlphaFoldDB" id="A0AAD9V9N3"/>
<sequence>MGLFFSDEEKKLIDLEVQKLLQKGALRRASFDPRQFISNLFIIPKKCGDLRPVINLKPVNEFVQYHHFKMEGLNTLLDLLSGSEFFTTIDLKDAYFSIPIHADHYKYLRFEWNSTLFEFICLPFGLSSAPRVFTKVLKPFVASIRNKGIRLVIYLDDMAIISPSRELSSQEAAIVVKILESLRFIINKEKSVLIPSQKIIFLDYVIGSVAMTVSLPEEKLNKLKEQRLSLSRKPQCSIRELAHVIGLIVSSFPAIKPARLYYRDLEVCKLAALSSSDGDYNAIVYLSQLARDSLQWFVVNSHLYNGTSISKPSKVMTMTTDASHLGWGVVCDGVSSSGLWSSKEQAMHINWLELSAVLFGVKWLVHSHNWLVKVFCDNSTAFVRQNPNEAQGGGSSRCSSHSTLVANSTLWDELVTLPQEEFLHPLKDAMRLAAWHVSGITDRSEEFLQGRPAMCSSHGVQGQKSSTQRLGNVFVADGYSVGEHPIIARLLKGMFHIRPPEPRTASIRQSLNSSQVFVSYGKPYKVVSSATLARWLKAVLSLAGIDTRIFKGHSFRGASTSKAVSLGVPLDVILKAADWKNAGTFAKFYQRETSSVGQFAQAVLTL</sequence>
<name>A0AAD9V9N3_ACRCE</name>
<dbReference type="SUPFAM" id="SSF56349">
    <property type="entry name" value="DNA breaking-rejoining enzymes"/>
    <property type="match status" value="1"/>
</dbReference>
<keyword evidence="1" id="KW-0233">DNA recombination</keyword>
<dbReference type="Gene3D" id="1.10.443.10">
    <property type="entry name" value="Intergrase catalytic core"/>
    <property type="match status" value="1"/>
</dbReference>
<dbReference type="Pfam" id="PF00078">
    <property type="entry name" value="RVT_1"/>
    <property type="match status" value="1"/>
</dbReference>
<reference evidence="3" key="2">
    <citation type="journal article" date="2023" name="Science">
        <title>Genomic signatures of disease resistance in endangered staghorn corals.</title>
        <authorList>
            <person name="Vollmer S.V."/>
            <person name="Selwyn J.D."/>
            <person name="Despard B.A."/>
            <person name="Roesel C.L."/>
        </authorList>
    </citation>
    <scope>NUCLEOTIDE SEQUENCE</scope>
    <source>
        <strain evidence="3">K2</strain>
    </source>
</reference>
<keyword evidence="4" id="KW-1185">Reference proteome</keyword>
<reference evidence="3" key="1">
    <citation type="journal article" date="2023" name="G3 (Bethesda)">
        <title>Whole genome assembly and annotation of the endangered Caribbean coral Acropora cervicornis.</title>
        <authorList>
            <person name="Selwyn J.D."/>
            <person name="Vollmer S.V."/>
        </authorList>
    </citation>
    <scope>NUCLEOTIDE SEQUENCE</scope>
    <source>
        <strain evidence="3">K2</strain>
    </source>
</reference>
<organism evidence="3 4">
    <name type="scientific">Acropora cervicornis</name>
    <name type="common">Staghorn coral</name>
    <dbReference type="NCBI Taxonomy" id="6130"/>
    <lineage>
        <taxon>Eukaryota</taxon>
        <taxon>Metazoa</taxon>
        <taxon>Cnidaria</taxon>
        <taxon>Anthozoa</taxon>
        <taxon>Hexacorallia</taxon>
        <taxon>Scleractinia</taxon>
        <taxon>Astrocoeniina</taxon>
        <taxon>Acroporidae</taxon>
        <taxon>Acropora</taxon>
    </lineage>
</organism>
<evidence type="ECO:0000259" key="2">
    <source>
        <dbReference type="PROSITE" id="PS50878"/>
    </source>
</evidence>
<dbReference type="InterPro" id="IPR013762">
    <property type="entry name" value="Integrase-like_cat_sf"/>
</dbReference>
<evidence type="ECO:0000313" key="3">
    <source>
        <dbReference type="EMBL" id="KAK2566374.1"/>
    </source>
</evidence>
<protein>
    <submittedName>
        <fullName evidence="3">Transposon Tf2-9 polyprotein</fullName>
    </submittedName>
</protein>
<dbReference type="InterPro" id="IPR043502">
    <property type="entry name" value="DNA/RNA_pol_sf"/>
</dbReference>
<dbReference type="InterPro" id="IPR000477">
    <property type="entry name" value="RT_dom"/>
</dbReference>
<accession>A0AAD9V9N3</accession>
<dbReference type="CDD" id="cd03714">
    <property type="entry name" value="RT_DIRS1"/>
    <property type="match status" value="1"/>
</dbReference>
<dbReference type="InterPro" id="IPR011010">
    <property type="entry name" value="DNA_brk_join_enz"/>
</dbReference>
<dbReference type="Proteomes" id="UP001249851">
    <property type="component" value="Unassembled WGS sequence"/>
</dbReference>
<dbReference type="GO" id="GO:0006310">
    <property type="term" value="P:DNA recombination"/>
    <property type="evidence" value="ECO:0007669"/>
    <property type="project" value="UniProtKB-KW"/>
</dbReference>
<evidence type="ECO:0000313" key="4">
    <source>
        <dbReference type="Proteomes" id="UP001249851"/>
    </source>
</evidence>
<dbReference type="SUPFAM" id="SSF56672">
    <property type="entry name" value="DNA/RNA polymerases"/>
    <property type="match status" value="1"/>
</dbReference>